<keyword evidence="4" id="KW-1185">Reference proteome</keyword>
<comment type="caution">
    <text evidence="3">The sequence shown here is derived from an EMBL/GenBank/DDBJ whole genome shotgun (WGS) entry which is preliminary data.</text>
</comment>
<protein>
    <submittedName>
        <fullName evidence="3">Uncharacterized protein</fullName>
    </submittedName>
</protein>
<proteinExistence type="predicted"/>
<keyword evidence="2" id="KW-0472">Membrane</keyword>
<dbReference type="OrthoDB" id="3579906at2"/>
<accession>A0A4Q7UV28</accession>
<keyword evidence="2" id="KW-0812">Transmembrane</keyword>
<organism evidence="3 4">
    <name type="scientific">Pseudonocardia sediminis</name>
    <dbReference type="NCBI Taxonomy" id="1397368"/>
    <lineage>
        <taxon>Bacteria</taxon>
        <taxon>Bacillati</taxon>
        <taxon>Actinomycetota</taxon>
        <taxon>Actinomycetes</taxon>
        <taxon>Pseudonocardiales</taxon>
        <taxon>Pseudonocardiaceae</taxon>
        <taxon>Pseudonocardia</taxon>
    </lineage>
</organism>
<reference evidence="3 4" key="1">
    <citation type="submission" date="2019-02" db="EMBL/GenBank/DDBJ databases">
        <title>Sequencing the genomes of 1000 actinobacteria strains.</title>
        <authorList>
            <person name="Klenk H.-P."/>
        </authorList>
    </citation>
    <scope>NUCLEOTIDE SEQUENCE [LARGE SCALE GENOMIC DNA]</scope>
    <source>
        <strain evidence="3 4">DSM 45779</strain>
    </source>
</reference>
<sequence length="195" mass="20091">MARAAAAPIRAAVMFAAVATVCVAVGMDILAGEHASHTLTVGLIAGVVAVMRLRLAGSYQGYFASLSGAIVAQPALHAASKLFPPAPETVAGHAAESSVSLAHVLLAALVVAVITGAESLFLLLSSVRPIARLACLITRPAAPRGPIQPRRRPSATAIVRRFVEADVSLRGPPRRRTRRRLTEPGSDALGAPAFA</sequence>
<feature type="transmembrane region" description="Helical" evidence="2">
    <location>
        <begin position="12"/>
        <end position="31"/>
    </location>
</feature>
<dbReference type="EMBL" id="SHKL01000001">
    <property type="protein sequence ID" value="RZT85636.1"/>
    <property type="molecule type" value="Genomic_DNA"/>
</dbReference>
<evidence type="ECO:0000256" key="1">
    <source>
        <dbReference type="SAM" id="MobiDB-lite"/>
    </source>
</evidence>
<feature type="transmembrane region" description="Helical" evidence="2">
    <location>
        <begin position="100"/>
        <end position="124"/>
    </location>
</feature>
<evidence type="ECO:0000256" key="2">
    <source>
        <dbReference type="SAM" id="Phobius"/>
    </source>
</evidence>
<dbReference type="Proteomes" id="UP000291591">
    <property type="component" value="Unassembled WGS sequence"/>
</dbReference>
<feature type="region of interest" description="Disordered" evidence="1">
    <location>
        <begin position="173"/>
        <end position="195"/>
    </location>
</feature>
<name>A0A4Q7UV28_PSEST</name>
<dbReference type="RefSeq" id="WP_130290059.1">
    <property type="nucleotide sequence ID" value="NZ_SHKL01000001.1"/>
</dbReference>
<evidence type="ECO:0000313" key="3">
    <source>
        <dbReference type="EMBL" id="RZT85636.1"/>
    </source>
</evidence>
<evidence type="ECO:0000313" key="4">
    <source>
        <dbReference type="Proteomes" id="UP000291591"/>
    </source>
</evidence>
<gene>
    <name evidence="3" type="ORF">EV383_2512</name>
</gene>
<dbReference type="AlphaFoldDB" id="A0A4Q7UV28"/>
<keyword evidence="2" id="KW-1133">Transmembrane helix</keyword>